<feature type="compositionally biased region" description="Polar residues" evidence="2">
    <location>
        <begin position="667"/>
        <end position="684"/>
    </location>
</feature>
<evidence type="ECO:0000313" key="5">
    <source>
        <dbReference type="Proteomes" id="UP000559256"/>
    </source>
</evidence>
<dbReference type="InterPro" id="IPR050987">
    <property type="entry name" value="AtrR-like"/>
</dbReference>
<gene>
    <name evidence="4" type="ORF">D9758_006711</name>
</gene>
<evidence type="ECO:0000313" key="4">
    <source>
        <dbReference type="EMBL" id="KAF5366014.1"/>
    </source>
</evidence>
<dbReference type="GO" id="GO:0003677">
    <property type="term" value="F:DNA binding"/>
    <property type="evidence" value="ECO:0007669"/>
    <property type="project" value="InterPro"/>
</dbReference>
<feature type="domain" description="Xylanolytic transcriptional activator regulatory" evidence="3">
    <location>
        <begin position="333"/>
        <end position="408"/>
    </location>
</feature>
<comment type="caution">
    <text evidence="4">The sequence shown here is derived from an EMBL/GenBank/DDBJ whole genome shotgun (WGS) entry which is preliminary data.</text>
</comment>
<accession>A0A8H5GJP3</accession>
<name>A0A8H5GJP3_9AGAR</name>
<dbReference type="GO" id="GO:0006351">
    <property type="term" value="P:DNA-templated transcription"/>
    <property type="evidence" value="ECO:0007669"/>
    <property type="project" value="InterPro"/>
</dbReference>
<evidence type="ECO:0000256" key="1">
    <source>
        <dbReference type="ARBA" id="ARBA00023242"/>
    </source>
</evidence>
<dbReference type="PANTHER" id="PTHR46910">
    <property type="entry name" value="TRANSCRIPTION FACTOR PDR1"/>
    <property type="match status" value="1"/>
</dbReference>
<dbReference type="SMART" id="SM00906">
    <property type="entry name" value="Fungal_trans"/>
    <property type="match status" value="1"/>
</dbReference>
<dbReference type="OrthoDB" id="4456959at2759"/>
<dbReference type="InterPro" id="IPR007219">
    <property type="entry name" value="XnlR_reg_dom"/>
</dbReference>
<feature type="region of interest" description="Disordered" evidence="2">
    <location>
        <begin position="1"/>
        <end position="25"/>
    </location>
</feature>
<evidence type="ECO:0000259" key="3">
    <source>
        <dbReference type="SMART" id="SM00906"/>
    </source>
</evidence>
<proteinExistence type="predicted"/>
<evidence type="ECO:0000256" key="2">
    <source>
        <dbReference type="SAM" id="MobiDB-lite"/>
    </source>
</evidence>
<sequence length="873" mass="97178">MPSKRSSTSSSSRNRPQGNLLYDEPTGGFKKRRLARACDACRQFDVGYSSISKIDAENDYSSITVQSLVEDILSSTIPYPVPEEKDAVRRLVVNLATYARKLETRIQSLAQSLAKMNPEFPDTLTSDEPVDDGVEWLSDFLSSVSVSDTDRKGPFLGETSTLSLVKLAWNAENRYRPEDVDPCNDEGLSTHEELANMAAECLIMSRFPSGNSLEPGRQLNFPPYETILRLTDAYFAHVSVILPFLHFPSFKRRLSDSLHLRDQDFGALVLSVCACGALVNSDLQAADEIPKEEIEAWYDQFDPASMNFLRPMSLYQLQTILNSIILIPLWLPNWMILCNTIRHVQGIGIHRKQWYDQQQISPVDKELWKRAFWILVACDNQMSDYFGRTATLVPEEYDLDLPLDCDDEYWPGEHPDSGRDFQQPENKPSIIAYWIAYLELITIYRYYQRTIHAARRPQFIMGDDPNWRSKVVSQLDSAMNKWVEKMPAHLRWDPKTRNVDIALDYQASAERHRILEVQKASLYLTYYCLQIQMHFPLVAKAPGASATLTNAINGGSDSHLIVCVNAARSCVHLLDMYSEKYKVPPLMHIFIRILRLALILVFNASSRKLNGLDSNSGSAIARDCLRNDWTGHLCSWTMNPIASEIIQNLIDKCDGPKTGDECVTAGERTSTSTDLTRSPKSTSDVHVPSAVSHSLHPTINDQTTVPAMDHDLTMASNVFDGMAGLDAFPNSSSDPSSSSSLPWNFSGTAFNGDIDSIFHPMPFFSTSTQASVPAPGYAYLGHNDHDSQEGHSAPLMDQATIIGGGGGGGFLPMNWGFSGSLPHGDSLSQATAAFAESETGTGTAFSVNMNSDWIGNLFGELDDTLGSWNETAY</sequence>
<feature type="compositionally biased region" description="Low complexity" evidence="2">
    <location>
        <begin position="1"/>
        <end position="15"/>
    </location>
</feature>
<dbReference type="GO" id="GO:0008270">
    <property type="term" value="F:zinc ion binding"/>
    <property type="evidence" value="ECO:0007669"/>
    <property type="project" value="InterPro"/>
</dbReference>
<dbReference type="CDD" id="cd12148">
    <property type="entry name" value="fungal_TF_MHR"/>
    <property type="match status" value="1"/>
</dbReference>
<keyword evidence="5" id="KW-1185">Reference proteome</keyword>
<dbReference type="Pfam" id="PF04082">
    <property type="entry name" value="Fungal_trans"/>
    <property type="match status" value="1"/>
</dbReference>
<dbReference type="EMBL" id="JAACJM010000025">
    <property type="protein sequence ID" value="KAF5366014.1"/>
    <property type="molecule type" value="Genomic_DNA"/>
</dbReference>
<protein>
    <recommendedName>
        <fullName evidence="3">Xylanolytic transcriptional activator regulatory domain-containing protein</fullName>
    </recommendedName>
</protein>
<dbReference type="GO" id="GO:0003700">
    <property type="term" value="F:DNA-binding transcription factor activity"/>
    <property type="evidence" value="ECO:0007669"/>
    <property type="project" value="InterPro"/>
</dbReference>
<dbReference type="PANTHER" id="PTHR46910:SF38">
    <property type="entry name" value="ZN(2)-C6 FUNGAL-TYPE DOMAIN-CONTAINING PROTEIN"/>
    <property type="match status" value="1"/>
</dbReference>
<keyword evidence="1" id="KW-0539">Nucleus</keyword>
<dbReference type="Proteomes" id="UP000559256">
    <property type="component" value="Unassembled WGS sequence"/>
</dbReference>
<organism evidence="4 5">
    <name type="scientific">Tetrapyrgos nigripes</name>
    <dbReference type="NCBI Taxonomy" id="182062"/>
    <lineage>
        <taxon>Eukaryota</taxon>
        <taxon>Fungi</taxon>
        <taxon>Dikarya</taxon>
        <taxon>Basidiomycota</taxon>
        <taxon>Agaricomycotina</taxon>
        <taxon>Agaricomycetes</taxon>
        <taxon>Agaricomycetidae</taxon>
        <taxon>Agaricales</taxon>
        <taxon>Marasmiineae</taxon>
        <taxon>Marasmiaceae</taxon>
        <taxon>Tetrapyrgos</taxon>
    </lineage>
</organism>
<dbReference type="AlphaFoldDB" id="A0A8H5GJP3"/>
<feature type="region of interest" description="Disordered" evidence="2">
    <location>
        <begin position="664"/>
        <end position="690"/>
    </location>
</feature>
<reference evidence="4 5" key="1">
    <citation type="journal article" date="2020" name="ISME J.">
        <title>Uncovering the hidden diversity of litter-decomposition mechanisms in mushroom-forming fungi.</title>
        <authorList>
            <person name="Floudas D."/>
            <person name="Bentzer J."/>
            <person name="Ahren D."/>
            <person name="Johansson T."/>
            <person name="Persson P."/>
            <person name="Tunlid A."/>
        </authorList>
    </citation>
    <scope>NUCLEOTIDE SEQUENCE [LARGE SCALE GENOMIC DNA]</scope>
    <source>
        <strain evidence="4 5">CBS 291.85</strain>
    </source>
</reference>